<organism evidence="6 7">
    <name type="scientific">Aquirufa salirivi</name>
    <dbReference type="NCBI Taxonomy" id="3104729"/>
    <lineage>
        <taxon>Bacteria</taxon>
        <taxon>Pseudomonadati</taxon>
        <taxon>Bacteroidota</taxon>
        <taxon>Cytophagia</taxon>
        <taxon>Cytophagales</taxon>
        <taxon>Flectobacillaceae</taxon>
        <taxon>Aquirufa</taxon>
    </lineage>
</organism>
<dbReference type="InterPro" id="IPR036188">
    <property type="entry name" value="FAD/NAD-bd_sf"/>
</dbReference>
<feature type="domain" description="RsdA/BaiN/AoA(So)-like Rossmann fold-like" evidence="4">
    <location>
        <begin position="7"/>
        <end position="404"/>
    </location>
</feature>
<dbReference type="Gene3D" id="3.50.50.60">
    <property type="entry name" value="FAD/NAD(P)-binding domain"/>
    <property type="match status" value="1"/>
</dbReference>
<evidence type="ECO:0000259" key="4">
    <source>
        <dbReference type="Pfam" id="PF03486"/>
    </source>
</evidence>
<dbReference type="RefSeq" id="WP_406752216.1">
    <property type="nucleotide sequence ID" value="NZ_JBEWZH010000011.1"/>
</dbReference>
<protein>
    <submittedName>
        <fullName evidence="6">NAD(P)/FAD-dependent oxidoreductase</fullName>
    </submittedName>
</protein>
<evidence type="ECO:0000256" key="2">
    <source>
        <dbReference type="ARBA" id="ARBA00022630"/>
    </source>
</evidence>
<dbReference type="NCBIfam" id="TIGR00275">
    <property type="entry name" value="aminoacetone oxidase family FAD-binding enzyme"/>
    <property type="match status" value="1"/>
</dbReference>
<dbReference type="InterPro" id="IPR057661">
    <property type="entry name" value="RsdA/BaiN/AoA(So)_Rossmann"/>
</dbReference>
<evidence type="ECO:0000256" key="3">
    <source>
        <dbReference type="ARBA" id="ARBA00022827"/>
    </source>
</evidence>
<gene>
    <name evidence="6" type="ORF">U0R11_13105</name>
</gene>
<dbReference type="SUPFAM" id="SSF51905">
    <property type="entry name" value="FAD/NAD(P)-binding domain"/>
    <property type="match status" value="1"/>
</dbReference>
<keyword evidence="3" id="KW-0274">FAD</keyword>
<feature type="domain" description="RsdA/BaiN/AoA(So)-like insert" evidence="5">
    <location>
        <begin position="191"/>
        <end position="351"/>
    </location>
</feature>
<name>A0ABW8RZC6_9BACT</name>
<accession>A0ABW8RZC6</accession>
<proteinExistence type="predicted"/>
<dbReference type="PRINTS" id="PR00368">
    <property type="entry name" value="FADPNR"/>
</dbReference>
<dbReference type="EMBL" id="JBEWZH010000011">
    <property type="protein sequence ID" value="MFL0163330.1"/>
    <property type="molecule type" value="Genomic_DNA"/>
</dbReference>
<sequence length="408" mass="45673">MSKELRISIIGGGAAGFFAAISAKQHHPEAQVQILEKTSHFLAKVKISGGGRCNVCHAEFNNRKLAEHYPRGEKFLKKAFEQFDATSTMEWFEQRLVALKTYPDGCVFPLSNTSQSIIDCFLREAKKLDIELLLHHSIESIEIQEKGGFMLKTKDKTIDTDRVIITTGGQPKLSGLHWLEALGHSVIPPMPSLFTFNMPEEPIKEFMGLVVEKATVRIEGQKLVGKGPLLITHWGMSGPAILQLSAWGARILAEVNYQFAILINWLDETKESELREKLDLTRKLHGGKMISNHCPFPIPARLWNFLLSKNEIILSSRWIDVNPKQINKLVNTLLNDRYQVQGKTTFKEEFVTAGGIDLAEIHVQNMESKRVPGLFFAGEIMDIDGITGGFNFQAAWTTGYIAGKNAAE</sequence>
<keyword evidence="2" id="KW-0285">Flavoprotein</keyword>
<dbReference type="Pfam" id="PF03486">
    <property type="entry name" value="HI0933_like"/>
    <property type="match status" value="1"/>
</dbReference>
<dbReference type="InterPro" id="IPR055178">
    <property type="entry name" value="RsdA/BaiN/AoA(So)-like_dom"/>
</dbReference>
<comment type="cofactor">
    <cofactor evidence="1">
        <name>FAD</name>
        <dbReference type="ChEBI" id="CHEBI:57692"/>
    </cofactor>
</comment>
<dbReference type="InterPro" id="IPR023166">
    <property type="entry name" value="BaiN-like_dom_sf"/>
</dbReference>
<comment type="caution">
    <text evidence="6">The sequence shown here is derived from an EMBL/GenBank/DDBJ whole genome shotgun (WGS) entry which is preliminary data.</text>
</comment>
<keyword evidence="7" id="KW-1185">Reference proteome</keyword>
<dbReference type="PANTHER" id="PTHR42887:SF2">
    <property type="entry name" value="OS12G0638800 PROTEIN"/>
    <property type="match status" value="1"/>
</dbReference>
<dbReference type="Gene3D" id="2.40.30.10">
    <property type="entry name" value="Translation factors"/>
    <property type="match status" value="1"/>
</dbReference>
<evidence type="ECO:0000313" key="6">
    <source>
        <dbReference type="EMBL" id="MFL0163330.1"/>
    </source>
</evidence>
<evidence type="ECO:0000256" key="1">
    <source>
        <dbReference type="ARBA" id="ARBA00001974"/>
    </source>
</evidence>
<reference evidence="6 7" key="1">
    <citation type="submission" date="2024-07" db="EMBL/GenBank/DDBJ databases">
        <authorList>
            <person name="Pitt A."/>
            <person name="Hahn M.W."/>
        </authorList>
    </citation>
    <scope>NUCLEOTIDE SEQUENCE [LARGE SCALE GENOMIC DNA]</scope>
    <source>
        <strain evidence="6 7">1-SAACH-A3</strain>
    </source>
</reference>
<dbReference type="PANTHER" id="PTHR42887">
    <property type="entry name" value="OS12G0638800 PROTEIN"/>
    <property type="match status" value="1"/>
</dbReference>
<dbReference type="PRINTS" id="PR00411">
    <property type="entry name" value="PNDRDTASEI"/>
</dbReference>
<dbReference type="InterPro" id="IPR004792">
    <property type="entry name" value="BaiN-like"/>
</dbReference>
<dbReference type="Proteomes" id="UP001623558">
    <property type="component" value="Unassembled WGS sequence"/>
</dbReference>
<dbReference type="SUPFAM" id="SSF160996">
    <property type="entry name" value="HI0933 insert domain-like"/>
    <property type="match status" value="1"/>
</dbReference>
<evidence type="ECO:0000259" key="5">
    <source>
        <dbReference type="Pfam" id="PF22780"/>
    </source>
</evidence>
<dbReference type="Gene3D" id="1.10.8.260">
    <property type="entry name" value="HI0933 insert domain-like"/>
    <property type="match status" value="1"/>
</dbReference>
<evidence type="ECO:0000313" key="7">
    <source>
        <dbReference type="Proteomes" id="UP001623558"/>
    </source>
</evidence>
<dbReference type="Pfam" id="PF22780">
    <property type="entry name" value="HI0933_like_1st"/>
    <property type="match status" value="1"/>
</dbReference>